<reference evidence="1" key="1">
    <citation type="submission" date="2023-04" db="EMBL/GenBank/DDBJ databases">
        <title>Draft Genome sequencing of Naganishia species isolated from polar environments using Oxford Nanopore Technology.</title>
        <authorList>
            <person name="Leo P."/>
            <person name="Venkateswaran K."/>
        </authorList>
    </citation>
    <scope>NUCLEOTIDE SEQUENCE</scope>
    <source>
        <strain evidence="1">MNA-CCFEE 5423</strain>
    </source>
</reference>
<keyword evidence="2" id="KW-1185">Reference proteome</keyword>
<protein>
    <submittedName>
        <fullName evidence="1">Uncharacterized protein</fullName>
    </submittedName>
</protein>
<accession>A0ACC2VIB7</accession>
<proteinExistence type="predicted"/>
<gene>
    <name evidence="1" type="ORF">QFC21_004008</name>
</gene>
<dbReference type="EMBL" id="JASBWT010000013">
    <property type="protein sequence ID" value="KAJ9099129.1"/>
    <property type="molecule type" value="Genomic_DNA"/>
</dbReference>
<dbReference type="Proteomes" id="UP001227268">
    <property type="component" value="Unassembled WGS sequence"/>
</dbReference>
<organism evidence="1 2">
    <name type="scientific">Naganishia friedmannii</name>
    <dbReference type="NCBI Taxonomy" id="89922"/>
    <lineage>
        <taxon>Eukaryota</taxon>
        <taxon>Fungi</taxon>
        <taxon>Dikarya</taxon>
        <taxon>Basidiomycota</taxon>
        <taxon>Agaricomycotina</taxon>
        <taxon>Tremellomycetes</taxon>
        <taxon>Filobasidiales</taxon>
        <taxon>Filobasidiaceae</taxon>
        <taxon>Naganishia</taxon>
    </lineage>
</organism>
<sequence length="164" mass="17941">MLSTVARRATSVSKAPLQLKEASAQLLPPIPLYRALLRSHRKLPEDMRFMGDSYVKSDNPIHIIGFLSQWKLYLDEVRGQTATAAAAAVAEGGSVQNPFAGRPLNTDFFEKLSDEQAGQMYELMHATREIWKTPDELEAQAVQEEIGSAVGDGPVGGESGKENK</sequence>
<name>A0ACC2VIB7_9TREE</name>
<evidence type="ECO:0000313" key="1">
    <source>
        <dbReference type="EMBL" id="KAJ9099129.1"/>
    </source>
</evidence>
<comment type="caution">
    <text evidence="1">The sequence shown here is derived from an EMBL/GenBank/DDBJ whole genome shotgun (WGS) entry which is preliminary data.</text>
</comment>
<evidence type="ECO:0000313" key="2">
    <source>
        <dbReference type="Proteomes" id="UP001227268"/>
    </source>
</evidence>